<keyword evidence="3" id="KW-0596">Phosphopantetheine</keyword>
<evidence type="ECO:0000313" key="7">
    <source>
        <dbReference type="EMBL" id="VWB53803.1"/>
    </source>
</evidence>
<evidence type="ECO:0000256" key="2">
    <source>
        <dbReference type="ARBA" id="ARBA00004924"/>
    </source>
</evidence>
<dbReference type="PANTHER" id="PTHR45527:SF10">
    <property type="entry name" value="PYOCHELIN SYNTHASE PCHF"/>
    <property type="match status" value="1"/>
</dbReference>
<dbReference type="GO" id="GO:0031177">
    <property type="term" value="F:phosphopantetheine binding"/>
    <property type="evidence" value="ECO:0007669"/>
    <property type="project" value="TreeGrafter"/>
</dbReference>
<dbReference type="InterPro" id="IPR042099">
    <property type="entry name" value="ANL_N_sf"/>
</dbReference>
<dbReference type="Gene3D" id="1.10.1200.10">
    <property type="entry name" value="ACP-like"/>
    <property type="match status" value="1"/>
</dbReference>
<dbReference type="Pfam" id="PF00550">
    <property type="entry name" value="PP-binding"/>
    <property type="match status" value="1"/>
</dbReference>
<gene>
    <name evidence="7" type="ORF">BAR24066_02462</name>
</gene>
<feature type="domain" description="Carrier" evidence="6">
    <location>
        <begin position="1416"/>
        <end position="1497"/>
    </location>
</feature>
<dbReference type="InterPro" id="IPR000873">
    <property type="entry name" value="AMP-dep_synth/lig_dom"/>
</dbReference>
<organism evidence="7 8">
    <name type="scientific">Burkholderia arboris</name>
    <dbReference type="NCBI Taxonomy" id="488730"/>
    <lineage>
        <taxon>Bacteria</taxon>
        <taxon>Pseudomonadati</taxon>
        <taxon>Pseudomonadota</taxon>
        <taxon>Betaproteobacteria</taxon>
        <taxon>Burkholderiales</taxon>
        <taxon>Burkholderiaceae</taxon>
        <taxon>Burkholderia</taxon>
        <taxon>Burkholderia cepacia complex</taxon>
    </lineage>
</organism>
<comment type="pathway">
    <text evidence="2">Siderophore biosynthesis.</text>
</comment>
<dbReference type="PANTHER" id="PTHR45527">
    <property type="entry name" value="NONRIBOSOMAL PEPTIDE SYNTHETASE"/>
    <property type="match status" value="1"/>
</dbReference>
<dbReference type="Gene3D" id="1.10.10.1830">
    <property type="entry name" value="Non-ribosomal peptide synthase, adenylation domain"/>
    <property type="match status" value="1"/>
</dbReference>
<dbReference type="PROSITE" id="PS00012">
    <property type="entry name" value="PHOSPHOPANTETHEINE"/>
    <property type="match status" value="1"/>
</dbReference>
<dbReference type="GO" id="GO:0009403">
    <property type="term" value="P:toxin biosynthetic process"/>
    <property type="evidence" value="ECO:0007669"/>
    <property type="project" value="UniProtKB-ARBA"/>
</dbReference>
<evidence type="ECO:0000256" key="1">
    <source>
        <dbReference type="ARBA" id="ARBA00001957"/>
    </source>
</evidence>
<dbReference type="SUPFAM" id="SSF47336">
    <property type="entry name" value="ACP-like"/>
    <property type="match status" value="1"/>
</dbReference>
<dbReference type="Gene3D" id="3.30.559.10">
    <property type="entry name" value="Chloramphenicol acetyltransferase-like domain"/>
    <property type="match status" value="1"/>
</dbReference>
<evidence type="ECO:0000259" key="6">
    <source>
        <dbReference type="PROSITE" id="PS50075"/>
    </source>
</evidence>
<dbReference type="Pfam" id="PF18563">
    <property type="entry name" value="TubC_N"/>
    <property type="match status" value="1"/>
</dbReference>
<dbReference type="Pfam" id="PF08242">
    <property type="entry name" value="Methyltransf_12"/>
    <property type="match status" value="1"/>
</dbReference>
<dbReference type="CDD" id="cd19535">
    <property type="entry name" value="Cyc_NRPS"/>
    <property type="match status" value="1"/>
</dbReference>
<dbReference type="FunFam" id="3.30.559.10:FF:000023">
    <property type="entry name" value="Non-ribosomal peptide synthetase"/>
    <property type="match status" value="1"/>
</dbReference>
<dbReference type="Pfam" id="PF00975">
    <property type="entry name" value="Thioesterase"/>
    <property type="match status" value="1"/>
</dbReference>
<dbReference type="Gene3D" id="3.40.50.150">
    <property type="entry name" value="Vaccinia Virus protein VP39"/>
    <property type="match status" value="1"/>
</dbReference>
<dbReference type="Gene3D" id="3.30.300.30">
    <property type="match status" value="2"/>
</dbReference>
<dbReference type="SUPFAM" id="SSF53335">
    <property type="entry name" value="S-adenosyl-L-methionine-dependent methyltransferases"/>
    <property type="match status" value="1"/>
</dbReference>
<dbReference type="InterPro" id="IPR023213">
    <property type="entry name" value="CAT-like_dom_sf"/>
</dbReference>
<dbReference type="PROSITE" id="PS00455">
    <property type="entry name" value="AMP_BINDING"/>
    <property type="match status" value="1"/>
</dbReference>
<dbReference type="Gene3D" id="3.40.50.12780">
    <property type="entry name" value="N-terminal domain of ligase-like"/>
    <property type="match status" value="1"/>
</dbReference>
<reference evidence="7 8" key="1">
    <citation type="submission" date="2019-09" db="EMBL/GenBank/DDBJ databases">
        <authorList>
            <person name="Depoorter E."/>
        </authorList>
    </citation>
    <scope>NUCLEOTIDE SEQUENCE [LARGE SCALE GENOMIC DNA]</scope>
    <source>
        <strain evidence="7">LMG 24066</strain>
    </source>
</reference>
<dbReference type="InterPro" id="IPR001031">
    <property type="entry name" value="Thioesterase"/>
</dbReference>
<dbReference type="Gene3D" id="3.40.50.1820">
    <property type="entry name" value="alpha/beta hydrolase"/>
    <property type="match status" value="1"/>
</dbReference>
<dbReference type="GO" id="GO:0016874">
    <property type="term" value="F:ligase activity"/>
    <property type="evidence" value="ECO:0007669"/>
    <property type="project" value="UniProtKB-KW"/>
</dbReference>
<dbReference type="SUPFAM" id="SSF56801">
    <property type="entry name" value="Acetyl-CoA synthetase-like"/>
    <property type="match status" value="1"/>
</dbReference>
<dbReference type="NCBIfam" id="TIGR01733">
    <property type="entry name" value="AA-adenyl-dom"/>
    <property type="match status" value="1"/>
</dbReference>
<dbReference type="InterPro" id="IPR006162">
    <property type="entry name" value="Ppantetheine_attach_site"/>
</dbReference>
<dbReference type="InterPro" id="IPR057737">
    <property type="entry name" value="Condensation_MtbB-like"/>
</dbReference>
<evidence type="ECO:0000256" key="3">
    <source>
        <dbReference type="ARBA" id="ARBA00022450"/>
    </source>
</evidence>
<dbReference type="InterPro" id="IPR029063">
    <property type="entry name" value="SAM-dependent_MTases_sf"/>
</dbReference>
<dbReference type="InterPro" id="IPR013217">
    <property type="entry name" value="Methyltransf_12"/>
</dbReference>
<comment type="cofactor">
    <cofactor evidence="1">
        <name>pantetheine 4'-phosphate</name>
        <dbReference type="ChEBI" id="CHEBI:47942"/>
    </cofactor>
</comment>
<dbReference type="InterPro" id="IPR029058">
    <property type="entry name" value="AB_hydrolase_fold"/>
</dbReference>
<dbReference type="GO" id="GO:0043041">
    <property type="term" value="P:amino acid activation for nonribosomal peptide biosynthetic process"/>
    <property type="evidence" value="ECO:0007669"/>
    <property type="project" value="TreeGrafter"/>
</dbReference>
<dbReference type="InterPro" id="IPR009081">
    <property type="entry name" value="PP-bd_ACP"/>
</dbReference>
<dbReference type="InterPro" id="IPR001242">
    <property type="entry name" value="Condensation_dom"/>
</dbReference>
<dbReference type="EMBL" id="CABVPX010000008">
    <property type="protein sequence ID" value="VWB53803.1"/>
    <property type="molecule type" value="Genomic_DNA"/>
</dbReference>
<dbReference type="Proteomes" id="UP000494172">
    <property type="component" value="Unassembled WGS sequence"/>
</dbReference>
<dbReference type="InterPro" id="IPR044894">
    <property type="entry name" value="TubC_N_sf"/>
</dbReference>
<dbReference type="SUPFAM" id="SSF52777">
    <property type="entry name" value="CoA-dependent acyltransferases"/>
    <property type="match status" value="2"/>
</dbReference>
<dbReference type="InterPro" id="IPR020845">
    <property type="entry name" value="AMP-binding_CS"/>
</dbReference>
<dbReference type="Pfam" id="PF00668">
    <property type="entry name" value="Condensation"/>
    <property type="match status" value="1"/>
</dbReference>
<comment type="caution">
    <text evidence="7">The sequence shown here is derived from an EMBL/GenBank/DDBJ whole genome shotgun (WGS) entry which is preliminary data.</text>
</comment>
<dbReference type="InterPro" id="IPR045851">
    <property type="entry name" value="AMP-bd_C_sf"/>
</dbReference>
<accession>A0A9Q9SHK5</accession>
<dbReference type="RefSeq" id="WP_174992483.1">
    <property type="nucleotide sequence ID" value="NZ_CABVPX010000008.1"/>
</dbReference>
<sequence>MSFDDVLDLCRERQIELWCDDGGQLRYRAPAGALDADLAARIKAERDAFVRFLQEGAWRSDPARQHERFALTPVQAAYVLGRHESFEFGGSACHLYVEYDERKDLDCVRFEAAWNACVARHPMLRAIVEDNAWQRVLPDVPWQRLTVHDLREAGANAFDAHVSRVRARLDHAVHALDRWPVLQPEVSLGPDGAVLHLSVDFTLIDYASLQLLLAEWRRRYDDPQWRPAPLDATFRDYVVHEAQAGMRADHARDKAWWLARIDDLPARPDLPVLPALRTGARSRFTHRHARLDRAQWASLSGQASRFGLSAASVALAAFAEIVGRWSQSPAFCLNLTVLNRPPVHPRIDAVLGDFTALSLLAVDATHGRDFVERARTIGARMFDDLDHRAFTGVDVMRELARRRGKDAALMPVVFTSGIGSVGRLLGEQAVRAEPPRCMISQTPQVWLDCQVTDQFGGLEIGWDVRDDLFPDGMPSAMFDAYVALLGRLADDAEWWSHAGDLVLPSAAPAAGVHPEADTHIAAGFAAQALRTPDAPVVIDAQGARTFRDVAQHAAALRTALELAGVGVGDTVAVLMPKCAHQLAAVLAIVQAGAAYVPVDSRQPALRQHAILRNARVRAVVSVQALDFEHEGCARIDIDALPPDPQWPPRAARDIDGDALAYVIYTSGSTGEPKGVMLSHAAVCNTLADISARHAVGAGDVVLGLAELSFDLSVYDFFGATARGACIVLPDPARGNDPSHWAELMVRHVVTLWNSVPAQGQMLIDYLEGEPALDVPAPRRVLWSGDWIPVTLPARWWRRWPDCALFSLGGATEASIWSIEHPIRVEDTRLASIPYGRALTGQTMEVLDALGRPCPPGVRGEIHIGGVGLATGYANDPARTAERFIRHADGRRLYRTGDLGRVRSDGALEFLGRQDDQVKIRGYRIELAEIDAALTAHPLVGAAATIVLGEGAERRLASFVALHGGEPAVSAQDDALHEVTTHVRAGFDAVRWPAQADVSRSVAQLETACVASLAAWIVPAGGLTADDATGFATLCERLRVPPARQHLLRHWLAMLDAHGVLNADAEGGWRMRPDASLADASACWDAFAQHASPDLWPAVLVDYFRDSAGCLEAQVDGSVSPAGLMFPEGASHIAEAMYSDGEHARALHRGMAQAVRAVVAREPQRTWRILEIGAGTAAATRAIVAALAPLVEAGTRIDYLFSDVSSYFLAAARERFAGYPWMRFVRFDMNAPFDAQGIAPHSVDMAISSGALNNARDTVALIAGMRALSAADAWWVIQELTAEHPEISISQGLMMETPDDARATAARLFVPHAQWLEWLQAEAGDLALGCVAPGTPLAALGYDILLAHVKRGAARIAPDTLLSFVAERVPGYMVPTQLRVLERLPVTANGKIDRRTLAGIADIREPEPAVARPVPTQAADPLLARLTGLWETVLDTRNVTPDQDFFAAGGDSLLIAQLVSRLRGEEPLAQAHPFDRLLRWVLAQPTPAAFAQCLRDAGEPPLGATSAAAPATPRAMHASTVVHAPAPRVRADVRPIPLAPGAGVPRVIVHEGLGTVHAYRPVMPALARLGPVLGFAVRDAQDYLDLPARHLNATLGRRYADALWRSGVREVDVLGYCSGGLVALEMAKSLVQLGVAVRTLDIVSSYRIPYLIEDERLVLFNFAATLGLPLDALGFPETYVLADALADALKADSARLAPGSLQAQLEIFGDRCEPLDGLRRRVLRAAAGLSMQDEVAHPLLDERERLYRLFMHSVQACHWAGDAPYAGALRLFVPERCNPLIPQQRAALTEYWAAQALGGITAVDIPGGHFDCLNAAFVDTRLKEAR</sequence>
<dbReference type="SUPFAM" id="SSF53474">
    <property type="entry name" value="alpha/beta-Hydrolases"/>
    <property type="match status" value="1"/>
</dbReference>
<dbReference type="FunFam" id="3.40.50.12780:FF:000012">
    <property type="entry name" value="Non-ribosomal peptide synthetase"/>
    <property type="match status" value="1"/>
</dbReference>
<keyword evidence="5" id="KW-0436">Ligase</keyword>
<dbReference type="PROSITE" id="PS50075">
    <property type="entry name" value="CARRIER"/>
    <property type="match status" value="1"/>
</dbReference>
<name>A0A9Q9SHK5_9BURK</name>
<evidence type="ECO:0000256" key="4">
    <source>
        <dbReference type="ARBA" id="ARBA00022553"/>
    </source>
</evidence>
<protein>
    <submittedName>
        <fullName evidence="7">Non-ribosomal peptide synthetase</fullName>
    </submittedName>
</protein>
<dbReference type="InterPro" id="IPR036736">
    <property type="entry name" value="ACP-like_sf"/>
</dbReference>
<evidence type="ECO:0000313" key="8">
    <source>
        <dbReference type="Proteomes" id="UP000494172"/>
    </source>
</evidence>
<dbReference type="FunFam" id="3.30.559.30:FF:000006">
    <property type="entry name" value="Yersiniabactin polyketide/non-ribosomal peptide synthetase"/>
    <property type="match status" value="1"/>
</dbReference>
<dbReference type="InterPro" id="IPR010071">
    <property type="entry name" value="AA_adenyl_dom"/>
</dbReference>
<evidence type="ECO:0000256" key="5">
    <source>
        <dbReference type="ARBA" id="ARBA00022598"/>
    </source>
</evidence>
<dbReference type="GO" id="GO:0005737">
    <property type="term" value="C:cytoplasm"/>
    <property type="evidence" value="ECO:0007669"/>
    <property type="project" value="TreeGrafter"/>
</dbReference>
<dbReference type="Pfam" id="PF00501">
    <property type="entry name" value="AMP-binding"/>
    <property type="match status" value="1"/>
</dbReference>
<proteinExistence type="predicted"/>
<dbReference type="Gene3D" id="3.30.559.30">
    <property type="entry name" value="Nonribosomal peptide synthetase, condensation domain"/>
    <property type="match status" value="1"/>
</dbReference>
<keyword evidence="4" id="KW-0597">Phosphoprotein</keyword>
<dbReference type="InterPro" id="IPR041464">
    <property type="entry name" value="TubC_N"/>
</dbReference>